<dbReference type="SMART" id="SM00448">
    <property type="entry name" value="REC"/>
    <property type="match status" value="1"/>
</dbReference>
<dbReference type="PRINTS" id="PR01590">
    <property type="entry name" value="HTHFIS"/>
</dbReference>
<keyword evidence="4" id="KW-0902">Two-component regulatory system</keyword>
<feature type="domain" description="Response regulatory" evidence="10">
    <location>
        <begin position="4"/>
        <end position="118"/>
    </location>
</feature>
<dbReference type="EMBL" id="JANDBC010000003">
    <property type="protein sequence ID" value="MCP9293016.1"/>
    <property type="molecule type" value="Genomic_DNA"/>
</dbReference>
<sequence length="471" mass="53344">MKHSILVVDDDELLLGFMEEILTKEGFEIHAFESPVKATEYLDKNSVDLVITDVKMNEMTGDEVLATVKKNYPDTGVIMITGFGNINHAVRALHKGAFDYMTKPFKAKEILYRVNRYFNADPEERDKKPKSVAHSPREDKKGDLVSPVDNSDEAENKFVGNDPQIKKLLRIIPQIARNAAPVLIQGESGTGKEVFAHQIHVNSNRAQGPYIKINCANLPSELVESTLFGHLEGSFTGATSDRKGAFDAAEGGTLLLDEITEIELNVQAKLLRVLQENEFYRVGSQEPVKADVRILATSNRNIAEAIAEKQFREDLYYRLNVFPVEIPPLRDRKTDIPVLANYFVEHYSTKYGLEKKELSEELLNHLVQQEWRGNVRELNNKIHRGIILAQDSDKITMEHINHEMFSSVDDNLNKEVLATDLPLMSIEDMELQLIQKALEHTQGNQKKAAKLLGISDRTIRNKLKNLEEDDD</sequence>
<evidence type="ECO:0000256" key="8">
    <source>
        <dbReference type="SAM" id="MobiDB-lite"/>
    </source>
</evidence>
<evidence type="ECO:0000256" key="2">
    <source>
        <dbReference type="ARBA" id="ARBA00022741"/>
    </source>
</evidence>
<evidence type="ECO:0000313" key="11">
    <source>
        <dbReference type="EMBL" id="MCP9293016.1"/>
    </source>
</evidence>
<dbReference type="GO" id="GO:0006355">
    <property type="term" value="P:regulation of DNA-templated transcription"/>
    <property type="evidence" value="ECO:0007669"/>
    <property type="project" value="InterPro"/>
</dbReference>
<dbReference type="InterPro" id="IPR025662">
    <property type="entry name" value="Sigma_54_int_dom_ATP-bd_1"/>
</dbReference>
<dbReference type="Pfam" id="PF02954">
    <property type="entry name" value="HTH_8"/>
    <property type="match status" value="1"/>
</dbReference>
<evidence type="ECO:0000313" key="12">
    <source>
        <dbReference type="Proteomes" id="UP001139125"/>
    </source>
</evidence>
<name>A0A9X2L606_9BACT</name>
<dbReference type="SUPFAM" id="SSF52172">
    <property type="entry name" value="CheY-like"/>
    <property type="match status" value="1"/>
</dbReference>
<evidence type="ECO:0000256" key="4">
    <source>
        <dbReference type="ARBA" id="ARBA00023012"/>
    </source>
</evidence>
<dbReference type="SMART" id="SM00382">
    <property type="entry name" value="AAA"/>
    <property type="match status" value="1"/>
</dbReference>
<dbReference type="InterPro" id="IPR001789">
    <property type="entry name" value="Sig_transdc_resp-reg_receiver"/>
</dbReference>
<dbReference type="AlphaFoldDB" id="A0A9X2L606"/>
<dbReference type="InterPro" id="IPR002197">
    <property type="entry name" value="HTH_Fis"/>
</dbReference>
<feature type="region of interest" description="Disordered" evidence="8">
    <location>
        <begin position="122"/>
        <end position="157"/>
    </location>
</feature>
<dbReference type="Pfam" id="PF00158">
    <property type="entry name" value="Sigma54_activat"/>
    <property type="match status" value="1"/>
</dbReference>
<dbReference type="Gene3D" id="1.10.8.60">
    <property type="match status" value="1"/>
</dbReference>
<dbReference type="PROSITE" id="PS50045">
    <property type="entry name" value="SIGMA54_INTERACT_4"/>
    <property type="match status" value="1"/>
</dbReference>
<dbReference type="Gene3D" id="3.40.50.2300">
    <property type="match status" value="1"/>
</dbReference>
<evidence type="ECO:0000259" key="10">
    <source>
        <dbReference type="PROSITE" id="PS50110"/>
    </source>
</evidence>
<reference evidence="11" key="1">
    <citation type="submission" date="2022-06" db="EMBL/GenBank/DDBJ databases">
        <title>Gracilimonas sp. CAU 1638 isolated from sea sediment.</title>
        <authorList>
            <person name="Kim W."/>
        </authorList>
    </citation>
    <scope>NUCLEOTIDE SEQUENCE</scope>
    <source>
        <strain evidence="11">CAU 1638</strain>
    </source>
</reference>
<dbReference type="InterPro" id="IPR003593">
    <property type="entry name" value="AAA+_ATPase"/>
</dbReference>
<dbReference type="Gene3D" id="1.10.10.60">
    <property type="entry name" value="Homeodomain-like"/>
    <property type="match status" value="1"/>
</dbReference>
<protein>
    <submittedName>
        <fullName evidence="11">Sigma-54 dependent transcriptional regulator</fullName>
    </submittedName>
</protein>
<dbReference type="SUPFAM" id="SSF46689">
    <property type="entry name" value="Homeodomain-like"/>
    <property type="match status" value="1"/>
</dbReference>
<dbReference type="PROSITE" id="PS00675">
    <property type="entry name" value="SIGMA54_INTERACT_1"/>
    <property type="match status" value="1"/>
</dbReference>
<keyword evidence="3" id="KW-0067">ATP-binding</keyword>
<dbReference type="Proteomes" id="UP001139125">
    <property type="component" value="Unassembled WGS sequence"/>
</dbReference>
<dbReference type="Pfam" id="PF00072">
    <property type="entry name" value="Response_reg"/>
    <property type="match status" value="1"/>
</dbReference>
<evidence type="ECO:0000259" key="9">
    <source>
        <dbReference type="PROSITE" id="PS50045"/>
    </source>
</evidence>
<dbReference type="CDD" id="cd00009">
    <property type="entry name" value="AAA"/>
    <property type="match status" value="1"/>
</dbReference>
<dbReference type="InterPro" id="IPR027417">
    <property type="entry name" value="P-loop_NTPase"/>
</dbReference>
<dbReference type="InterPro" id="IPR002078">
    <property type="entry name" value="Sigma_54_int"/>
</dbReference>
<evidence type="ECO:0000256" key="7">
    <source>
        <dbReference type="PROSITE-ProRule" id="PRU00169"/>
    </source>
</evidence>
<dbReference type="RefSeq" id="WP_255135915.1">
    <property type="nucleotide sequence ID" value="NZ_JANDBC010000003.1"/>
</dbReference>
<dbReference type="FunFam" id="3.40.50.2300:FF:000018">
    <property type="entry name" value="DNA-binding transcriptional regulator NtrC"/>
    <property type="match status" value="1"/>
</dbReference>
<dbReference type="PROSITE" id="PS50110">
    <property type="entry name" value="RESPONSE_REGULATORY"/>
    <property type="match status" value="1"/>
</dbReference>
<keyword evidence="2" id="KW-0547">Nucleotide-binding</keyword>
<feature type="domain" description="Sigma-54 factor interaction" evidence="9">
    <location>
        <begin position="158"/>
        <end position="387"/>
    </location>
</feature>
<dbReference type="PROSITE" id="PS00676">
    <property type="entry name" value="SIGMA54_INTERACT_2"/>
    <property type="match status" value="1"/>
</dbReference>
<evidence type="ECO:0000256" key="1">
    <source>
        <dbReference type="ARBA" id="ARBA00022553"/>
    </source>
</evidence>
<accession>A0A9X2L606</accession>
<keyword evidence="5" id="KW-0805">Transcription regulation</keyword>
<dbReference type="GO" id="GO:0043565">
    <property type="term" value="F:sequence-specific DNA binding"/>
    <property type="evidence" value="ECO:0007669"/>
    <property type="project" value="InterPro"/>
</dbReference>
<dbReference type="Gene3D" id="3.40.50.300">
    <property type="entry name" value="P-loop containing nucleotide triphosphate hydrolases"/>
    <property type="match status" value="1"/>
</dbReference>
<feature type="modified residue" description="4-aspartylphosphate" evidence="7">
    <location>
        <position position="53"/>
    </location>
</feature>
<keyword evidence="12" id="KW-1185">Reference proteome</keyword>
<gene>
    <name evidence="11" type="ORF">NM125_15605</name>
</gene>
<feature type="compositionally biased region" description="Basic and acidic residues" evidence="8">
    <location>
        <begin position="122"/>
        <end position="143"/>
    </location>
</feature>
<evidence type="ECO:0000256" key="3">
    <source>
        <dbReference type="ARBA" id="ARBA00022840"/>
    </source>
</evidence>
<dbReference type="SUPFAM" id="SSF52540">
    <property type="entry name" value="P-loop containing nucleoside triphosphate hydrolases"/>
    <property type="match status" value="1"/>
</dbReference>
<evidence type="ECO:0000256" key="5">
    <source>
        <dbReference type="ARBA" id="ARBA00023015"/>
    </source>
</evidence>
<keyword evidence="1 7" id="KW-0597">Phosphoprotein</keyword>
<dbReference type="GO" id="GO:0000160">
    <property type="term" value="P:phosphorelay signal transduction system"/>
    <property type="evidence" value="ECO:0007669"/>
    <property type="project" value="UniProtKB-KW"/>
</dbReference>
<dbReference type="CDD" id="cd00156">
    <property type="entry name" value="REC"/>
    <property type="match status" value="1"/>
</dbReference>
<dbReference type="InterPro" id="IPR025943">
    <property type="entry name" value="Sigma_54_int_dom_ATP-bd_2"/>
</dbReference>
<dbReference type="InterPro" id="IPR009057">
    <property type="entry name" value="Homeodomain-like_sf"/>
</dbReference>
<dbReference type="GO" id="GO:0005524">
    <property type="term" value="F:ATP binding"/>
    <property type="evidence" value="ECO:0007669"/>
    <property type="project" value="UniProtKB-KW"/>
</dbReference>
<evidence type="ECO:0000256" key="6">
    <source>
        <dbReference type="ARBA" id="ARBA00023163"/>
    </source>
</evidence>
<dbReference type="Pfam" id="PF25601">
    <property type="entry name" value="AAA_lid_14"/>
    <property type="match status" value="1"/>
</dbReference>
<organism evidence="11 12">
    <name type="scientific">Gracilimonas sediminicola</name>
    <dbReference type="NCBI Taxonomy" id="2952158"/>
    <lineage>
        <taxon>Bacteria</taxon>
        <taxon>Pseudomonadati</taxon>
        <taxon>Balneolota</taxon>
        <taxon>Balneolia</taxon>
        <taxon>Balneolales</taxon>
        <taxon>Balneolaceae</taxon>
        <taxon>Gracilimonas</taxon>
    </lineage>
</organism>
<dbReference type="PANTHER" id="PTHR32071">
    <property type="entry name" value="TRANSCRIPTIONAL REGULATORY PROTEIN"/>
    <property type="match status" value="1"/>
</dbReference>
<comment type="caution">
    <text evidence="11">The sequence shown here is derived from an EMBL/GenBank/DDBJ whole genome shotgun (WGS) entry which is preliminary data.</text>
</comment>
<dbReference type="FunFam" id="3.40.50.300:FF:000006">
    <property type="entry name" value="DNA-binding transcriptional regulator NtrC"/>
    <property type="match status" value="1"/>
</dbReference>
<dbReference type="InterPro" id="IPR011006">
    <property type="entry name" value="CheY-like_superfamily"/>
</dbReference>
<proteinExistence type="predicted"/>
<dbReference type="InterPro" id="IPR058031">
    <property type="entry name" value="AAA_lid_NorR"/>
</dbReference>
<keyword evidence="6" id="KW-0804">Transcription</keyword>